<dbReference type="Gene3D" id="3.30.300.30">
    <property type="match status" value="1"/>
</dbReference>
<dbReference type="Pfam" id="PF00501">
    <property type="entry name" value="AMP-binding"/>
    <property type="match status" value="1"/>
</dbReference>
<name>A0A125RYD0_VERFO</name>
<evidence type="ECO:0000256" key="1">
    <source>
        <dbReference type="ARBA" id="ARBA00024484"/>
    </source>
</evidence>
<dbReference type="SUPFAM" id="SSF56801">
    <property type="entry name" value="Acetyl-CoA synthetase-like"/>
    <property type="match status" value="1"/>
</dbReference>
<evidence type="ECO:0000313" key="4">
    <source>
        <dbReference type="EMBL" id="AMD82674.1"/>
    </source>
</evidence>
<dbReference type="PANTHER" id="PTHR43272:SF92">
    <property type="entry name" value="LONG CHAIN ACYL-COA SYNTHETASE 8"/>
    <property type="match status" value="1"/>
</dbReference>
<accession>A0A125RYD0</accession>
<dbReference type="InterPro" id="IPR020845">
    <property type="entry name" value="AMP-binding_CS"/>
</dbReference>
<comment type="catalytic activity">
    <reaction evidence="1">
        <text>a long-chain fatty acid + ATP + CoA = a long-chain fatty acyl-CoA + AMP + diphosphate</text>
        <dbReference type="Rhea" id="RHEA:15421"/>
        <dbReference type="ChEBI" id="CHEBI:30616"/>
        <dbReference type="ChEBI" id="CHEBI:33019"/>
        <dbReference type="ChEBI" id="CHEBI:57287"/>
        <dbReference type="ChEBI" id="CHEBI:57560"/>
        <dbReference type="ChEBI" id="CHEBI:83139"/>
        <dbReference type="ChEBI" id="CHEBI:456215"/>
        <dbReference type="EC" id="6.2.1.3"/>
    </reaction>
    <physiologicalReaction direction="left-to-right" evidence="1">
        <dbReference type="Rhea" id="RHEA:15422"/>
    </physiologicalReaction>
</comment>
<dbReference type="GO" id="GO:0005783">
    <property type="term" value="C:endoplasmic reticulum"/>
    <property type="evidence" value="ECO:0007669"/>
    <property type="project" value="TreeGrafter"/>
</dbReference>
<dbReference type="EMBL" id="KT362743">
    <property type="protein sequence ID" value="AMD82674.1"/>
    <property type="molecule type" value="mRNA"/>
</dbReference>
<sequence length="732" mass="80506">MEDCKGRFLSSSFSKKLGFSDYLSVGKGYGTYGILGATVVGILVPILLSIVFMGRKKVKQRGVPVEVGGEEGYAIRNSRIPHLIEVPWEEATTIAASFEQSCEKRFTDRLLGTRKLISREFITAEDGRKFEKLHLGEYEWETYGQVFDRACNFASGLIRLGHNEDTHAAIFSETRAEWFISFQGCMRQNITVVTIYASLGEDALIHALNETQVSTLICDPKQLKKLASISSRIPTIKNVIYFEDDEATANDSSISGSMSNWTVSSFSEVEKLGKGNPLPPRMPSKNGIAVIMYTSGSTGLPKGVMITHGNIIATAAAVMTVIPKLGNDDVYMAFLPLAHVLELAAECMMLTAGVAIGYGSALTLTDTSSKIKKGTRGDASALKPTLMASVPAVLDRVRDGVLKKVEEKGGFAKKLFNIAYERRLAAIEGSWFGAWGLEKMLWDVIVFKSIRAVVGGNIRFMLCGGAPLSGNSQRFINICMGAPVGQGYGLTETCAGAAFSECDDTSVGRVGPPLPCGYIKLVSWEEGGYRTSDKPMPRGEIVVGGFSVTTGYYNNEEKTNEVYKVDERGMRWFYTGDIGCFHPDGCLEIIDRKKDIVKLQHGEYISLGKVEAALMSSNYVDNIMVYADSFKNYCVALVVPSHQALEKWAQEVGIEYQNFSELCKKAETITEVRQSLSKVGKAAKLDKFEIPEKIKLLPDPWTPESGLVTAALKIKREQLKSKYKDELQKLYE</sequence>
<dbReference type="Gene3D" id="3.40.50.12780">
    <property type="entry name" value="N-terminal domain of ligase-like"/>
    <property type="match status" value="1"/>
</dbReference>
<keyword evidence="2" id="KW-0472">Membrane</keyword>
<feature type="domain" description="AMP-dependent synthetase/ligase" evidence="3">
    <location>
        <begin position="133"/>
        <end position="553"/>
    </location>
</feature>
<keyword evidence="2" id="KW-1133">Transmembrane helix</keyword>
<dbReference type="InterPro" id="IPR042099">
    <property type="entry name" value="ANL_N_sf"/>
</dbReference>
<dbReference type="PANTHER" id="PTHR43272">
    <property type="entry name" value="LONG-CHAIN-FATTY-ACID--COA LIGASE"/>
    <property type="match status" value="1"/>
</dbReference>
<keyword evidence="2" id="KW-0812">Transmembrane</keyword>
<evidence type="ECO:0000259" key="3">
    <source>
        <dbReference type="Pfam" id="PF00501"/>
    </source>
</evidence>
<dbReference type="InterPro" id="IPR045851">
    <property type="entry name" value="AMP-bd_C_sf"/>
</dbReference>
<dbReference type="AlphaFoldDB" id="A0A125RYD0"/>
<dbReference type="PROSITE" id="PS00455">
    <property type="entry name" value="AMP_BINDING"/>
    <property type="match status" value="1"/>
</dbReference>
<proteinExistence type="evidence at transcript level"/>
<protein>
    <submittedName>
        <fullName evidence="4">Long chain acyl-CoA synthetase 8 protein</fullName>
    </submittedName>
</protein>
<reference evidence="4" key="1">
    <citation type="submission" date="2015-07" db="EMBL/GenBank/DDBJ databases">
        <title>Isolation and Expression Analysis of VfLACS4 and VfLACS8 from Vernicia fordii.</title>
        <authorList>
            <person name="Li J."/>
        </authorList>
    </citation>
    <scope>NUCLEOTIDE SEQUENCE</scope>
</reference>
<evidence type="ECO:0000256" key="2">
    <source>
        <dbReference type="SAM" id="Phobius"/>
    </source>
</evidence>
<dbReference type="InterPro" id="IPR000873">
    <property type="entry name" value="AMP-dep_synth/lig_dom"/>
</dbReference>
<dbReference type="GO" id="GO:0016020">
    <property type="term" value="C:membrane"/>
    <property type="evidence" value="ECO:0007669"/>
    <property type="project" value="TreeGrafter"/>
</dbReference>
<dbReference type="CDD" id="cd17639">
    <property type="entry name" value="LC_FACS_euk1"/>
    <property type="match status" value="1"/>
</dbReference>
<feature type="transmembrane region" description="Helical" evidence="2">
    <location>
        <begin position="29"/>
        <end position="52"/>
    </location>
</feature>
<dbReference type="GO" id="GO:0004467">
    <property type="term" value="F:long-chain fatty acid-CoA ligase activity"/>
    <property type="evidence" value="ECO:0007669"/>
    <property type="project" value="UniProtKB-EC"/>
</dbReference>
<organism evidence="4">
    <name type="scientific">Vernicia fordii</name>
    <name type="common">Tung</name>
    <name type="synonym">Aleurites fordii</name>
    <dbReference type="NCBI Taxonomy" id="73154"/>
    <lineage>
        <taxon>Eukaryota</taxon>
        <taxon>Viridiplantae</taxon>
        <taxon>Streptophyta</taxon>
        <taxon>Embryophyta</taxon>
        <taxon>Tracheophyta</taxon>
        <taxon>Spermatophyta</taxon>
        <taxon>Magnoliopsida</taxon>
        <taxon>eudicotyledons</taxon>
        <taxon>Gunneridae</taxon>
        <taxon>Pentapetalae</taxon>
        <taxon>rosids</taxon>
        <taxon>fabids</taxon>
        <taxon>Malpighiales</taxon>
        <taxon>Euphorbiaceae</taxon>
        <taxon>Crotonoideae</taxon>
        <taxon>Aleuritideae</taxon>
        <taxon>Vernicia</taxon>
    </lineage>
</organism>